<protein>
    <submittedName>
        <fullName evidence="2">Uncharacterized protein</fullName>
    </submittedName>
</protein>
<proteinExistence type="predicted"/>
<feature type="coiled-coil region" evidence="1">
    <location>
        <begin position="279"/>
        <end position="313"/>
    </location>
</feature>
<organism evidence="2 3">
    <name type="scientific">Marinifilum breve</name>
    <dbReference type="NCBI Taxonomy" id="2184082"/>
    <lineage>
        <taxon>Bacteria</taxon>
        <taxon>Pseudomonadati</taxon>
        <taxon>Bacteroidota</taxon>
        <taxon>Bacteroidia</taxon>
        <taxon>Marinilabiliales</taxon>
        <taxon>Marinifilaceae</taxon>
    </lineage>
</organism>
<evidence type="ECO:0000256" key="1">
    <source>
        <dbReference type="SAM" id="Coils"/>
    </source>
</evidence>
<keyword evidence="3" id="KW-1185">Reference proteome</keyword>
<accession>A0A2V3ZXI2</accession>
<dbReference type="RefSeq" id="WP_110360207.1">
    <property type="nucleotide sequence ID" value="NZ_QFLI01000003.1"/>
</dbReference>
<evidence type="ECO:0000313" key="3">
    <source>
        <dbReference type="Proteomes" id="UP000248079"/>
    </source>
</evidence>
<reference evidence="2 3" key="1">
    <citation type="submission" date="2018-05" db="EMBL/GenBank/DDBJ databases">
        <title>Marinifilum breve JC075T sp. nov., a marine bacterium isolated from Yongle Blue Hole in the South China Sea.</title>
        <authorList>
            <person name="Fu T."/>
        </authorList>
    </citation>
    <scope>NUCLEOTIDE SEQUENCE [LARGE SCALE GENOMIC DNA]</scope>
    <source>
        <strain evidence="2 3">JC075</strain>
    </source>
</reference>
<dbReference type="Proteomes" id="UP000248079">
    <property type="component" value="Unassembled WGS sequence"/>
</dbReference>
<dbReference type="EMBL" id="QFLI01000003">
    <property type="protein sequence ID" value="PXY01395.1"/>
    <property type="molecule type" value="Genomic_DNA"/>
</dbReference>
<gene>
    <name evidence="2" type="ORF">DF185_07885</name>
</gene>
<dbReference type="AlphaFoldDB" id="A0A2V3ZXI2"/>
<name>A0A2V3ZXI2_9BACT</name>
<keyword evidence="1" id="KW-0175">Coiled coil</keyword>
<comment type="caution">
    <text evidence="2">The sequence shown here is derived from an EMBL/GenBank/DDBJ whole genome shotgun (WGS) entry which is preliminary data.</text>
</comment>
<evidence type="ECO:0000313" key="2">
    <source>
        <dbReference type="EMBL" id="PXY01395.1"/>
    </source>
</evidence>
<sequence>MANNNEFTISTKLTADAKDFKNGLKEGKKEIKIYEDSLGRLKSTQSKLISEFYKTKQGTTEYKTLANQISTVNSRIKEMTNDFRNGMNEADDSVQLVEGSMKALEYRQKQLLEEFENTGKGTEEYKRLARELASVNGQIRDMELDFEGLDAEQKASELKSVTGGISDMTVGIGTLGAAFAGTNLEEFIKTAETLEKVSVGVAGGIEMWQSNKKLLNTITGQATAITETSTTAIEASSVATETNTTATEANTSAKVLNKAAILGVVAVGAALAYGMYKLYQNYQKNNKAANEYTKALKEQKKSTLEEIAELKLLLGLYQSTTIPDKKTEVAKKVAELAGEEYKQNQNTLELIEKQIKAIEKKAKYQAATSALSKVYEDNSEGIGKKKEHIEYLQNKLAAEKKAKPEFFNTQTGKNYEKLYYTEPIQKLSDELSDLVTEQDYQVKQVLKVYGIDSGTDVSAKNGGSGSGSSAKSLREELAQSIGYINYRQGLGKNHISGNGLNDLDANILRKEAYQEFFNNASKAINDGNLDKNQETDMKSFLDDLKQNLISNNNEFKEGNIKATFSVIENKAKSIEFKPIDLNNKVKLKGDLLSVIRGKGNDYGSYSQSDEGQLYNTMFNNVGTFNNKRVSNYIESLNKRQAKILKEYNDTLKGLSGKDKEEFINNQQPFYYKQLNGLEQQKKYTQNYQRDINAYMDSEDFKFDTANNIGNLTSNIQNLNSVLADSSASFYDVASVASGAFSNSLLTVRDSLVDMGKMSDDTANLVGDIAGWGGIISSGLGLFGSLFGGKKEDKEKTDYKPTVVDTAYYFNRSGAMTSSKGGNGNGEIKFKVEGRDLAAVLKKNDLLKMI</sequence>